<dbReference type="InterPro" id="IPR008822">
    <property type="entry name" value="Endonuclease_RusA-like"/>
</dbReference>
<dbReference type="GO" id="GO:0006281">
    <property type="term" value="P:DNA repair"/>
    <property type="evidence" value="ECO:0007669"/>
    <property type="project" value="InterPro"/>
</dbReference>
<protein>
    <submittedName>
        <fullName evidence="1">Endodeoxyribonuclease RusA</fullName>
    </submittedName>
</protein>
<organism evidence="1">
    <name type="scientific">Siphoviridae sp. ctqBc4</name>
    <dbReference type="NCBI Taxonomy" id="2827945"/>
    <lineage>
        <taxon>Viruses</taxon>
        <taxon>Duplodnaviria</taxon>
        <taxon>Heunggongvirae</taxon>
        <taxon>Uroviricota</taxon>
        <taxon>Caudoviricetes</taxon>
    </lineage>
</organism>
<evidence type="ECO:0000313" key="1">
    <source>
        <dbReference type="EMBL" id="DAF48578.1"/>
    </source>
</evidence>
<accession>A0A8S5SCW9</accession>
<dbReference type="SUPFAM" id="SSF103084">
    <property type="entry name" value="Holliday junction resolvase RusA"/>
    <property type="match status" value="1"/>
</dbReference>
<name>A0A8S5SCW9_9CAUD</name>
<reference evidence="1" key="1">
    <citation type="journal article" date="2021" name="Proc. Natl. Acad. Sci. U.S.A.">
        <title>A Catalog of Tens of Thousands of Viruses from Human Metagenomes Reveals Hidden Associations with Chronic Diseases.</title>
        <authorList>
            <person name="Tisza M.J."/>
            <person name="Buck C.B."/>
        </authorList>
    </citation>
    <scope>NUCLEOTIDE SEQUENCE</scope>
    <source>
        <strain evidence="1">CtqBc4</strain>
    </source>
</reference>
<dbReference type="EMBL" id="BK032570">
    <property type="protein sequence ID" value="DAF48578.1"/>
    <property type="molecule type" value="Genomic_DNA"/>
</dbReference>
<dbReference type="GO" id="GO:0006310">
    <property type="term" value="P:DNA recombination"/>
    <property type="evidence" value="ECO:0007669"/>
    <property type="project" value="InterPro"/>
</dbReference>
<dbReference type="Gene3D" id="3.30.1330.70">
    <property type="entry name" value="Holliday junction resolvase RusA"/>
    <property type="match status" value="1"/>
</dbReference>
<sequence>MTYAGEVRGQGRPRFARSGHAYKDAASRAYEERLAQCWVEQSGACFDGPVRVSVSVWRHLPRSKPKGVTEEPDTLKPDADNIAKAVLDALNGVAWRDDSQVVALSVRKFPRRRVPTDTDILYVVVESEEL</sequence>
<dbReference type="Pfam" id="PF05866">
    <property type="entry name" value="RusA"/>
    <property type="match status" value="1"/>
</dbReference>
<proteinExistence type="predicted"/>
<dbReference type="InterPro" id="IPR036614">
    <property type="entry name" value="RusA-like_sf"/>
</dbReference>
<dbReference type="GO" id="GO:0000287">
    <property type="term" value="F:magnesium ion binding"/>
    <property type="evidence" value="ECO:0007669"/>
    <property type="project" value="InterPro"/>
</dbReference>